<dbReference type="Pfam" id="PF01979">
    <property type="entry name" value="Amidohydro_1"/>
    <property type="match status" value="1"/>
</dbReference>
<dbReference type="SUPFAM" id="SSF51338">
    <property type="entry name" value="Composite domain of metallo-dependent hydrolases"/>
    <property type="match status" value="1"/>
</dbReference>
<dbReference type="GO" id="GO:0016810">
    <property type="term" value="F:hydrolase activity, acting on carbon-nitrogen (but not peptide) bonds"/>
    <property type="evidence" value="ECO:0007669"/>
    <property type="project" value="InterPro"/>
</dbReference>
<evidence type="ECO:0000313" key="4">
    <source>
        <dbReference type="Proteomes" id="UP000198748"/>
    </source>
</evidence>
<reference evidence="4" key="1">
    <citation type="submission" date="2016-10" db="EMBL/GenBank/DDBJ databases">
        <authorList>
            <person name="Varghese N."/>
            <person name="Submissions S."/>
        </authorList>
    </citation>
    <scope>NUCLEOTIDE SEQUENCE [LARGE SCALE GENOMIC DNA]</scope>
    <source>
        <strain evidence="4">DSM 25329</strain>
    </source>
</reference>
<gene>
    <name evidence="3" type="ORF">SAMN04487996_11762</name>
</gene>
<dbReference type="InterPro" id="IPR006680">
    <property type="entry name" value="Amidohydro-rel"/>
</dbReference>
<dbReference type="AlphaFoldDB" id="A0A1G7T1T5"/>
<dbReference type="Gene3D" id="3.20.20.140">
    <property type="entry name" value="Metal-dependent hydrolases"/>
    <property type="match status" value="1"/>
</dbReference>
<dbReference type="PANTHER" id="PTHR43794">
    <property type="entry name" value="AMINOHYDROLASE SSNA-RELATED"/>
    <property type="match status" value="1"/>
</dbReference>
<dbReference type="EMBL" id="FNAN01000017">
    <property type="protein sequence ID" value="SDG29306.1"/>
    <property type="molecule type" value="Genomic_DNA"/>
</dbReference>
<dbReference type="STRING" id="659014.SAMN04487996_11762"/>
<keyword evidence="1" id="KW-0378">Hydrolase</keyword>
<dbReference type="PANTHER" id="PTHR43794:SF11">
    <property type="entry name" value="AMIDOHYDROLASE-RELATED DOMAIN-CONTAINING PROTEIN"/>
    <property type="match status" value="1"/>
</dbReference>
<evidence type="ECO:0000256" key="1">
    <source>
        <dbReference type="ARBA" id="ARBA00022801"/>
    </source>
</evidence>
<dbReference type="InterPro" id="IPR050287">
    <property type="entry name" value="MTA/SAH_deaminase"/>
</dbReference>
<evidence type="ECO:0000313" key="3">
    <source>
        <dbReference type="EMBL" id="SDG29306.1"/>
    </source>
</evidence>
<accession>A0A1G7T1T5</accession>
<dbReference type="InterPro" id="IPR011059">
    <property type="entry name" value="Metal-dep_hydrolase_composite"/>
</dbReference>
<protein>
    <submittedName>
        <fullName evidence="3">Cytosine/adenosine deaminase</fullName>
    </submittedName>
</protein>
<dbReference type="Gene3D" id="2.30.40.10">
    <property type="entry name" value="Urease, subunit C, domain 1"/>
    <property type="match status" value="1"/>
</dbReference>
<evidence type="ECO:0000259" key="2">
    <source>
        <dbReference type="Pfam" id="PF01979"/>
    </source>
</evidence>
<dbReference type="Proteomes" id="UP000198748">
    <property type="component" value="Unassembled WGS sequence"/>
</dbReference>
<name>A0A1G7T1T5_9BACT</name>
<dbReference type="OrthoDB" id="9797498at2"/>
<sequence length="437" mass="48430">MIIKNVHIFDGGPITNRSDIHISEAGIITAITESGTEEYGPDVVNGEGMLALPGLTDAHRHVWQAPFKGVASDMMLLEYLDKVAGNIASQISAEELYYINLYGYIQCALAGIATVFDWSHIMNSAEHADAAAQAALDSGLNVLFLHATSAIEREKYWNHSITRHDRYIEALVKKFGNMTPNVRIGMGMRGPEFAVMDVNRADIELARALQIPASMHIGCSLLGKINKPVMQLAEHGLLTETLNLVHCNTLSQEEMTLVGKAGCLVTITPEAEMQTGLGEPAARFMADVPGLKWSVGTDIPTSSTDSLLFQQRLLLQYYRSLVNHRVLENMEFPVQIPYASNQFFFDSMENANAYADLNTSAHIAVGSKACFSLFKWDAFSNEVFLRNPAFYYLQEACIDTIVINGKLARHRGEWLFHDLENIAMRVGDIAARIMRTI</sequence>
<dbReference type="InterPro" id="IPR032466">
    <property type="entry name" value="Metal_Hydrolase"/>
</dbReference>
<dbReference type="SUPFAM" id="SSF51556">
    <property type="entry name" value="Metallo-dependent hydrolases"/>
    <property type="match status" value="1"/>
</dbReference>
<keyword evidence="4" id="KW-1185">Reference proteome</keyword>
<dbReference type="RefSeq" id="WP_090155844.1">
    <property type="nucleotide sequence ID" value="NZ_FNAN01000017.1"/>
</dbReference>
<feature type="domain" description="Amidohydrolase-related" evidence="2">
    <location>
        <begin position="51"/>
        <end position="407"/>
    </location>
</feature>
<organism evidence="3 4">
    <name type="scientific">Dyadobacter soli</name>
    <dbReference type="NCBI Taxonomy" id="659014"/>
    <lineage>
        <taxon>Bacteria</taxon>
        <taxon>Pseudomonadati</taxon>
        <taxon>Bacteroidota</taxon>
        <taxon>Cytophagia</taxon>
        <taxon>Cytophagales</taxon>
        <taxon>Spirosomataceae</taxon>
        <taxon>Dyadobacter</taxon>
    </lineage>
</organism>
<proteinExistence type="predicted"/>